<evidence type="ECO:0000256" key="3">
    <source>
        <dbReference type="ARBA" id="ARBA00022989"/>
    </source>
</evidence>
<keyword evidence="2 5" id="KW-0812">Transmembrane</keyword>
<keyword evidence="4 5" id="KW-0472">Membrane</keyword>
<dbReference type="PANTHER" id="PTHR28165:SF2">
    <property type="entry name" value="MARVEL DOMAIN-CONTAINING PROTEIN"/>
    <property type="match status" value="1"/>
</dbReference>
<gene>
    <name evidence="7" type="ORF">QBC33DRAFT_93162</name>
</gene>
<evidence type="ECO:0000313" key="7">
    <source>
        <dbReference type="EMBL" id="KAK1766904.1"/>
    </source>
</evidence>
<dbReference type="InterPro" id="IPR008253">
    <property type="entry name" value="Marvel"/>
</dbReference>
<evidence type="ECO:0000259" key="6">
    <source>
        <dbReference type="Pfam" id="PF01284"/>
    </source>
</evidence>
<evidence type="ECO:0000256" key="2">
    <source>
        <dbReference type="ARBA" id="ARBA00022692"/>
    </source>
</evidence>
<dbReference type="GeneID" id="85316378"/>
<name>A0AAJ0FLP4_9PEZI</name>
<evidence type="ECO:0000256" key="5">
    <source>
        <dbReference type="SAM" id="Phobius"/>
    </source>
</evidence>
<proteinExistence type="predicted"/>
<comment type="caution">
    <text evidence="7">The sequence shown here is derived from an EMBL/GenBank/DDBJ whole genome shotgun (WGS) entry which is preliminary data.</text>
</comment>
<dbReference type="GO" id="GO:0070941">
    <property type="term" value="P:eisosome assembly"/>
    <property type="evidence" value="ECO:0007669"/>
    <property type="project" value="TreeGrafter"/>
</dbReference>
<reference evidence="7" key="1">
    <citation type="submission" date="2023-06" db="EMBL/GenBank/DDBJ databases">
        <title>Genome-scale phylogeny and comparative genomics of the fungal order Sordariales.</title>
        <authorList>
            <consortium name="Lawrence Berkeley National Laboratory"/>
            <person name="Hensen N."/>
            <person name="Bonometti L."/>
            <person name="Westerberg I."/>
            <person name="Brannstrom I.O."/>
            <person name="Guillou S."/>
            <person name="Cros-Aarteil S."/>
            <person name="Calhoun S."/>
            <person name="Haridas S."/>
            <person name="Kuo A."/>
            <person name="Mondo S."/>
            <person name="Pangilinan J."/>
            <person name="Riley R."/>
            <person name="Labutti K."/>
            <person name="Andreopoulos B."/>
            <person name="Lipzen A."/>
            <person name="Chen C."/>
            <person name="Yanf M."/>
            <person name="Daum C."/>
            <person name="Ng V."/>
            <person name="Clum A."/>
            <person name="Steindorff A."/>
            <person name="Ohm R."/>
            <person name="Martin F."/>
            <person name="Silar P."/>
            <person name="Natvig D."/>
            <person name="Lalanne C."/>
            <person name="Gautier V."/>
            <person name="Ament-Velasquez S.L."/>
            <person name="Kruys A."/>
            <person name="Hutchinson M.I."/>
            <person name="Powell A.J."/>
            <person name="Barry K."/>
            <person name="Miller A.N."/>
            <person name="Grigoriev I.V."/>
            <person name="Debuchy R."/>
            <person name="Gladieux P."/>
            <person name="Thoren M.H."/>
            <person name="Johannesson H."/>
        </authorList>
    </citation>
    <scope>NUCLEOTIDE SEQUENCE</scope>
    <source>
        <strain evidence="7">8032-3</strain>
    </source>
</reference>
<evidence type="ECO:0000256" key="1">
    <source>
        <dbReference type="ARBA" id="ARBA00004141"/>
    </source>
</evidence>
<feature type="transmembrane region" description="Helical" evidence="5">
    <location>
        <begin position="12"/>
        <end position="30"/>
    </location>
</feature>
<dbReference type="Proteomes" id="UP001244011">
    <property type="component" value="Unassembled WGS sequence"/>
</dbReference>
<dbReference type="RefSeq" id="XP_060283117.1">
    <property type="nucleotide sequence ID" value="XM_060433191.1"/>
</dbReference>
<dbReference type="Pfam" id="PF01284">
    <property type="entry name" value="MARVEL"/>
    <property type="match status" value="1"/>
</dbReference>
<evidence type="ECO:0000256" key="4">
    <source>
        <dbReference type="ARBA" id="ARBA00023136"/>
    </source>
</evidence>
<feature type="domain" description="MARVEL" evidence="6">
    <location>
        <begin position="7"/>
        <end position="167"/>
    </location>
</feature>
<sequence length="186" mass="19393">MLGPIALGVRAFQFLFAVVVLGLSVTLLKAQKYGNSPVTTRYSVFTGAFGMIVAAVGAVGIFFEALPALVPMALDALAGILLAAGGIAWAIGLKGISCKLEDSEKMLKNALLNGGCVKAKDGSQYCGVADGAKDVMDVANNLKATCQKAFVGEIFQFLAFALAAILIALGWFIRRRGGSSKPRFVT</sequence>
<comment type="subcellular location">
    <subcellularLocation>
        <location evidence="1">Membrane</location>
        <topology evidence="1">Multi-pass membrane protein</topology>
    </subcellularLocation>
</comment>
<dbReference type="InterPro" id="IPR052649">
    <property type="entry name" value="NCE102-like"/>
</dbReference>
<protein>
    <submittedName>
        <fullName evidence="7">Marvel domain-containing protein</fullName>
    </submittedName>
</protein>
<dbReference type="GO" id="GO:0072659">
    <property type="term" value="P:protein localization to plasma membrane"/>
    <property type="evidence" value="ECO:0007669"/>
    <property type="project" value="TreeGrafter"/>
</dbReference>
<dbReference type="PANTHER" id="PTHR28165">
    <property type="entry name" value="NON-CLASSICAL EXPORT PROTEIN 2-RELATED"/>
    <property type="match status" value="1"/>
</dbReference>
<organism evidence="7 8">
    <name type="scientific">Phialemonium atrogriseum</name>
    <dbReference type="NCBI Taxonomy" id="1093897"/>
    <lineage>
        <taxon>Eukaryota</taxon>
        <taxon>Fungi</taxon>
        <taxon>Dikarya</taxon>
        <taxon>Ascomycota</taxon>
        <taxon>Pezizomycotina</taxon>
        <taxon>Sordariomycetes</taxon>
        <taxon>Sordariomycetidae</taxon>
        <taxon>Cephalothecales</taxon>
        <taxon>Cephalothecaceae</taxon>
        <taxon>Phialemonium</taxon>
    </lineage>
</organism>
<keyword evidence="8" id="KW-1185">Reference proteome</keyword>
<dbReference type="AlphaFoldDB" id="A0AAJ0FLP4"/>
<feature type="transmembrane region" description="Helical" evidence="5">
    <location>
        <begin position="69"/>
        <end position="91"/>
    </location>
</feature>
<keyword evidence="3 5" id="KW-1133">Transmembrane helix</keyword>
<evidence type="ECO:0000313" key="8">
    <source>
        <dbReference type="Proteomes" id="UP001244011"/>
    </source>
</evidence>
<feature type="transmembrane region" description="Helical" evidence="5">
    <location>
        <begin position="42"/>
        <end position="63"/>
    </location>
</feature>
<feature type="transmembrane region" description="Helical" evidence="5">
    <location>
        <begin position="150"/>
        <end position="173"/>
    </location>
</feature>
<dbReference type="GO" id="GO:0032126">
    <property type="term" value="C:eisosome"/>
    <property type="evidence" value="ECO:0007669"/>
    <property type="project" value="TreeGrafter"/>
</dbReference>
<dbReference type="EMBL" id="MU839010">
    <property type="protein sequence ID" value="KAK1766904.1"/>
    <property type="molecule type" value="Genomic_DNA"/>
</dbReference>
<dbReference type="GO" id="GO:0005886">
    <property type="term" value="C:plasma membrane"/>
    <property type="evidence" value="ECO:0007669"/>
    <property type="project" value="TreeGrafter"/>
</dbReference>
<accession>A0AAJ0FLP4</accession>